<evidence type="ECO:0000256" key="2">
    <source>
        <dbReference type="ARBA" id="ARBA00022679"/>
    </source>
</evidence>
<dbReference type="SUPFAM" id="SSF55890">
    <property type="entry name" value="Sporulation response regulatory protein Spo0B"/>
    <property type="match status" value="1"/>
</dbReference>
<dbReference type="EMBL" id="CP020557">
    <property type="protein sequence ID" value="ARF67415.1"/>
    <property type="molecule type" value="Genomic_DNA"/>
</dbReference>
<evidence type="ECO:0000256" key="1">
    <source>
        <dbReference type="ARBA" id="ARBA00022553"/>
    </source>
</evidence>
<reference evidence="6 7" key="1">
    <citation type="submission" date="2017-03" db="EMBL/GenBank/DDBJ databases">
        <title>Paenibacillus larvae genome sequencing.</title>
        <authorList>
            <person name="Dingman D.W."/>
        </authorList>
    </citation>
    <scope>NUCLEOTIDE SEQUENCE [LARGE SCALE GENOMIC DNA]</scope>
    <source>
        <strain evidence="6 7">SAG 10367</strain>
    </source>
</reference>
<keyword evidence="4" id="KW-0472">Membrane</keyword>
<evidence type="ECO:0000259" key="5">
    <source>
        <dbReference type="Pfam" id="PF14689"/>
    </source>
</evidence>
<dbReference type="Pfam" id="PF14689">
    <property type="entry name" value="SPOB_a"/>
    <property type="match status" value="1"/>
</dbReference>
<evidence type="ECO:0000256" key="3">
    <source>
        <dbReference type="ARBA" id="ARBA00022777"/>
    </source>
</evidence>
<evidence type="ECO:0000313" key="7">
    <source>
        <dbReference type="Proteomes" id="UP000192727"/>
    </source>
</evidence>
<feature type="transmembrane region" description="Helical" evidence="4">
    <location>
        <begin position="12"/>
        <end position="31"/>
    </location>
</feature>
<dbReference type="InterPro" id="IPR039506">
    <property type="entry name" value="SPOB_a"/>
</dbReference>
<sequence>MKQSNDTLRLIYGLLVICLIMMVALSLNVWYRTGLGVTMIALLFLVVYLHRFASVERSKAQREEAELHHQQELLHIVHHLRHDWMNDVQIMYSYTQLQKYDKLHTAMDKINMKLQRESLLSKLGDPGIISFIYAYRVNRQAPFSLEVELEKEIQLRHVDPSPGLAGTQIKEWILCFGEAALQTNKEELNFLNLEMDVEEGELLLDFIYRGDYEKAKLQQILEQKRSRWKETRIEPAEFDDHEAAVTVRLPYRNK</sequence>
<proteinExistence type="predicted"/>
<dbReference type="AlphaFoldDB" id="A0A1V0UQ45"/>
<dbReference type="RefSeq" id="WP_083039102.1">
    <property type="nucleotide sequence ID" value="NZ_CP020557.1"/>
</dbReference>
<keyword evidence="3" id="KW-0418">Kinase</keyword>
<gene>
    <name evidence="6" type="ORF">B7C51_05630</name>
</gene>
<organism evidence="6 7">
    <name type="scientific">Paenibacillus larvae subsp. pulvifaciens</name>
    <dbReference type="NCBI Taxonomy" id="1477"/>
    <lineage>
        <taxon>Bacteria</taxon>
        <taxon>Bacillati</taxon>
        <taxon>Bacillota</taxon>
        <taxon>Bacilli</taxon>
        <taxon>Bacillales</taxon>
        <taxon>Paenibacillaceae</taxon>
        <taxon>Paenibacillus</taxon>
    </lineage>
</organism>
<evidence type="ECO:0000256" key="4">
    <source>
        <dbReference type="SAM" id="Phobius"/>
    </source>
</evidence>
<keyword evidence="2" id="KW-0808">Transferase</keyword>
<dbReference type="Proteomes" id="UP000192727">
    <property type="component" value="Chromosome"/>
</dbReference>
<dbReference type="Gene3D" id="1.10.287.130">
    <property type="match status" value="1"/>
</dbReference>
<accession>A0A1V0UQ45</accession>
<keyword evidence="4" id="KW-1133">Transmembrane helix</keyword>
<protein>
    <recommendedName>
        <fullName evidence="5">SpoOB alpha-helical domain-containing protein</fullName>
    </recommendedName>
</protein>
<keyword evidence="4" id="KW-0812">Transmembrane</keyword>
<keyword evidence="1" id="KW-0597">Phosphoprotein</keyword>
<evidence type="ECO:0000313" key="6">
    <source>
        <dbReference type="EMBL" id="ARF67415.1"/>
    </source>
</evidence>
<feature type="domain" description="SpoOB alpha-helical" evidence="5">
    <location>
        <begin position="64"/>
        <end position="123"/>
    </location>
</feature>
<dbReference type="InterPro" id="IPR016120">
    <property type="entry name" value="Sig_transdc_His_kin_SpoOB"/>
</dbReference>
<dbReference type="GO" id="GO:0000155">
    <property type="term" value="F:phosphorelay sensor kinase activity"/>
    <property type="evidence" value="ECO:0007669"/>
    <property type="project" value="InterPro"/>
</dbReference>
<name>A0A1V0UQ45_9BACL</name>
<feature type="transmembrane region" description="Helical" evidence="4">
    <location>
        <begin position="37"/>
        <end position="53"/>
    </location>
</feature>